<dbReference type="PANTHER" id="PTHR33164:SF64">
    <property type="entry name" value="TRANSCRIPTIONAL REGULATOR SLYA"/>
    <property type="match status" value="1"/>
</dbReference>
<evidence type="ECO:0000313" key="6">
    <source>
        <dbReference type="Proteomes" id="UP000199647"/>
    </source>
</evidence>
<name>A0A1H9K9F0_9HYPH</name>
<keyword evidence="1" id="KW-0805">Transcription regulation</keyword>
<evidence type="ECO:0000259" key="4">
    <source>
        <dbReference type="PROSITE" id="PS50995"/>
    </source>
</evidence>
<dbReference type="PANTHER" id="PTHR33164">
    <property type="entry name" value="TRANSCRIPTIONAL REGULATOR, MARR FAMILY"/>
    <property type="match status" value="1"/>
</dbReference>
<dbReference type="Gene3D" id="1.10.10.10">
    <property type="entry name" value="Winged helix-like DNA-binding domain superfamily/Winged helix DNA-binding domain"/>
    <property type="match status" value="1"/>
</dbReference>
<dbReference type="PRINTS" id="PR00598">
    <property type="entry name" value="HTHMARR"/>
</dbReference>
<dbReference type="AlphaFoldDB" id="A0A1H9K9F0"/>
<evidence type="ECO:0000256" key="3">
    <source>
        <dbReference type="ARBA" id="ARBA00023163"/>
    </source>
</evidence>
<keyword evidence="3" id="KW-0804">Transcription</keyword>
<dbReference type="InterPro" id="IPR000835">
    <property type="entry name" value="HTH_MarR-typ"/>
</dbReference>
<evidence type="ECO:0000313" key="5">
    <source>
        <dbReference type="EMBL" id="SEQ95688.1"/>
    </source>
</evidence>
<dbReference type="InterPro" id="IPR036388">
    <property type="entry name" value="WH-like_DNA-bd_sf"/>
</dbReference>
<evidence type="ECO:0000256" key="2">
    <source>
        <dbReference type="ARBA" id="ARBA00023125"/>
    </source>
</evidence>
<dbReference type="PROSITE" id="PS50995">
    <property type="entry name" value="HTH_MARR_2"/>
    <property type="match status" value="1"/>
</dbReference>
<dbReference type="InterPro" id="IPR039422">
    <property type="entry name" value="MarR/SlyA-like"/>
</dbReference>
<dbReference type="GO" id="GO:0006950">
    <property type="term" value="P:response to stress"/>
    <property type="evidence" value="ECO:0007669"/>
    <property type="project" value="TreeGrafter"/>
</dbReference>
<evidence type="ECO:0000256" key="1">
    <source>
        <dbReference type="ARBA" id="ARBA00023015"/>
    </source>
</evidence>
<dbReference type="Pfam" id="PF12802">
    <property type="entry name" value="MarR_2"/>
    <property type="match status" value="1"/>
</dbReference>
<protein>
    <submittedName>
        <fullName evidence="5">MarR family transcriptional regulator, transcriptional regulator for hemolysin</fullName>
    </submittedName>
</protein>
<dbReference type="InterPro" id="IPR036390">
    <property type="entry name" value="WH_DNA-bd_sf"/>
</dbReference>
<dbReference type="GO" id="GO:0003700">
    <property type="term" value="F:DNA-binding transcription factor activity"/>
    <property type="evidence" value="ECO:0007669"/>
    <property type="project" value="InterPro"/>
</dbReference>
<dbReference type="RefSeq" id="WP_092497223.1">
    <property type="nucleotide sequence ID" value="NZ_FOFG01000009.1"/>
</dbReference>
<organism evidence="5 6">
    <name type="scientific">Faunimonas pinastri</name>
    <dbReference type="NCBI Taxonomy" id="1855383"/>
    <lineage>
        <taxon>Bacteria</taxon>
        <taxon>Pseudomonadati</taxon>
        <taxon>Pseudomonadota</taxon>
        <taxon>Alphaproteobacteria</taxon>
        <taxon>Hyphomicrobiales</taxon>
        <taxon>Afifellaceae</taxon>
        <taxon>Faunimonas</taxon>
    </lineage>
</organism>
<dbReference type="Proteomes" id="UP000199647">
    <property type="component" value="Unassembled WGS sequence"/>
</dbReference>
<keyword evidence="2" id="KW-0238">DNA-binding</keyword>
<dbReference type="SUPFAM" id="SSF46785">
    <property type="entry name" value="Winged helix' DNA-binding domain"/>
    <property type="match status" value="1"/>
</dbReference>
<keyword evidence="6" id="KW-1185">Reference proteome</keyword>
<reference evidence="5 6" key="1">
    <citation type="submission" date="2016-10" db="EMBL/GenBank/DDBJ databases">
        <authorList>
            <person name="de Groot N.N."/>
        </authorList>
    </citation>
    <scope>NUCLEOTIDE SEQUENCE [LARGE SCALE GENOMIC DNA]</scope>
    <source>
        <strain evidence="5 6">A52C2</strain>
    </source>
</reference>
<feature type="domain" description="HTH marR-type" evidence="4">
    <location>
        <begin position="1"/>
        <end position="141"/>
    </location>
</feature>
<dbReference type="GO" id="GO:0003677">
    <property type="term" value="F:DNA binding"/>
    <property type="evidence" value="ECO:0007669"/>
    <property type="project" value="UniProtKB-KW"/>
</dbReference>
<gene>
    <name evidence="5" type="ORF">SAMN05216548_109124</name>
</gene>
<accession>A0A1H9K9F0</accession>
<dbReference type="EMBL" id="FOFG01000009">
    <property type="protein sequence ID" value="SEQ95688.1"/>
    <property type="molecule type" value="Genomic_DNA"/>
</dbReference>
<dbReference type="SMART" id="SM00347">
    <property type="entry name" value="HTH_MARR"/>
    <property type="match status" value="1"/>
</dbReference>
<dbReference type="STRING" id="1855383.SAMN05216548_109124"/>
<sequence length="157" mass="16815">MAPSQAHLYAFTNAIQPVRRAWLQAAAVVAAENGVSFSVATAILHLSRMGSGLQQSALAEEAGVNPAAMLRTLDQAEAAGLIERRAVAGDRRVKAIHLLAAGEAIAIRLESRLAELRADLLHDVPSAEVQAATRLLRLFETRIIEHLQKPKSARGKS</sequence>
<dbReference type="OrthoDB" id="7427954at2"/>
<proteinExistence type="predicted"/>